<dbReference type="SUPFAM" id="SSF82689">
    <property type="entry name" value="Mechanosensitive channel protein MscS (YggB), C-terminal domain"/>
    <property type="match status" value="1"/>
</dbReference>
<evidence type="ECO:0000313" key="15">
    <source>
        <dbReference type="Proteomes" id="UP000476820"/>
    </source>
</evidence>
<dbReference type="Gene3D" id="2.30.30.60">
    <property type="match status" value="1"/>
</dbReference>
<proteinExistence type="inferred from homology"/>
<dbReference type="SUPFAM" id="SSF82861">
    <property type="entry name" value="Mechanosensitive channel protein MscS (YggB), transmembrane region"/>
    <property type="match status" value="1"/>
</dbReference>
<reference evidence="14 15" key="2">
    <citation type="submission" date="2019-04" db="EMBL/GenBank/DDBJ databases">
        <title>Genome sequencing of Clostridium botulinum Groups I-IV and Clostridium butyricum.</title>
        <authorList>
            <person name="Brunt J."/>
            <person name="Van Vliet A.H.M."/>
            <person name="Stringer S.C."/>
            <person name="Carter A.T."/>
            <person name="Peck M.W."/>
        </authorList>
    </citation>
    <scope>NUCLEOTIDE SEQUENCE [LARGE SCALE GENOMIC DNA]</scope>
    <source>
        <strain evidence="11 15">1605</strain>
        <strain evidence="12 14">CB-K-33E</strain>
    </source>
</reference>
<dbReference type="Gene3D" id="3.30.70.100">
    <property type="match status" value="1"/>
</dbReference>
<dbReference type="Gene3D" id="1.10.287.1260">
    <property type="match status" value="1"/>
</dbReference>
<sequence length="271" mass="30486">MNILSILLDKICTWMASSGLKIVIGFIALWIGWKIVNKIIKTMDRVLKRKDFDVTLTMFLNAFINISLKVLLVMIMMDYVGLKTTGLVTLIGSAGLAVGLALQGSLSNFAGGVVILLIRPFNIGDFIDAVGHSGKVEKIGIFYTSLLTIDNKQILIPNGKLANDSIINYTAKDKRRVDLQFSAGYDENVIEVKNIIEQVVLSNDKILKDPEYFIGLSEHADSSVNFILRAWTNTEDYWDVYYDLLEKVKIKFDDEKISIPYPQMDVHIKND</sequence>
<organism evidence="10 13">
    <name type="scientific">Clostridium botulinum</name>
    <dbReference type="NCBI Taxonomy" id="1491"/>
    <lineage>
        <taxon>Bacteria</taxon>
        <taxon>Bacillati</taxon>
        <taxon>Bacillota</taxon>
        <taxon>Clostridia</taxon>
        <taxon>Eubacteriales</taxon>
        <taxon>Clostridiaceae</taxon>
        <taxon>Clostridium</taxon>
    </lineage>
</organism>
<feature type="transmembrane region" description="Helical" evidence="7">
    <location>
        <begin position="96"/>
        <end position="118"/>
    </location>
</feature>
<dbReference type="InterPro" id="IPR023408">
    <property type="entry name" value="MscS_beta-dom_sf"/>
</dbReference>
<evidence type="ECO:0000256" key="4">
    <source>
        <dbReference type="ARBA" id="ARBA00022692"/>
    </source>
</evidence>
<evidence type="ECO:0000313" key="12">
    <source>
        <dbReference type="EMBL" id="NFN33564.1"/>
    </source>
</evidence>
<dbReference type="PANTHER" id="PTHR30221">
    <property type="entry name" value="SMALL-CONDUCTANCE MECHANOSENSITIVE CHANNEL"/>
    <property type="match status" value="1"/>
</dbReference>
<dbReference type="InterPro" id="IPR010920">
    <property type="entry name" value="LSM_dom_sf"/>
</dbReference>
<evidence type="ECO:0000256" key="5">
    <source>
        <dbReference type="ARBA" id="ARBA00022989"/>
    </source>
</evidence>
<evidence type="ECO:0000259" key="9">
    <source>
        <dbReference type="Pfam" id="PF21082"/>
    </source>
</evidence>
<dbReference type="PANTHER" id="PTHR30221:SF1">
    <property type="entry name" value="SMALL-CONDUCTANCE MECHANOSENSITIVE CHANNEL"/>
    <property type="match status" value="1"/>
</dbReference>
<gene>
    <name evidence="10" type="ORF">EXM65_00585</name>
    <name evidence="11" type="ORF">FC774_02720</name>
    <name evidence="12" type="ORF">FDB51_00165</name>
</gene>
<dbReference type="InterPro" id="IPR045275">
    <property type="entry name" value="MscS_archaea/bacteria_type"/>
</dbReference>
<dbReference type="Pfam" id="PF21082">
    <property type="entry name" value="MS_channel_3rd"/>
    <property type="match status" value="1"/>
</dbReference>
<evidence type="ECO:0000313" key="10">
    <source>
        <dbReference type="EMBL" id="NFA41100.1"/>
    </source>
</evidence>
<feature type="domain" description="Mechanosensitive ion channel MscS" evidence="8">
    <location>
        <begin position="105"/>
        <end position="170"/>
    </location>
</feature>
<protein>
    <submittedName>
        <fullName evidence="10">Mechanosensitive ion channel</fullName>
    </submittedName>
</protein>
<reference evidence="10 13" key="1">
    <citation type="submission" date="2019-02" db="EMBL/GenBank/DDBJ databases">
        <title>Genome sequencing of Clostridium botulinum clinical isolates.</title>
        <authorList>
            <person name="Brunt J."/>
            <person name="Van Vliet A.H.M."/>
            <person name="Stringer S.C."/>
            <person name="Grant K.A."/>
            <person name="Carter A.C."/>
            <person name="Peck M.W."/>
        </authorList>
    </citation>
    <scope>NUCLEOTIDE SEQUENCE [LARGE SCALE GENOMIC DNA]</scope>
    <source>
        <strain evidence="10 13">H113700579</strain>
    </source>
</reference>
<comment type="caution">
    <text evidence="10">The sequence shown here is derived from an EMBL/GenBank/DDBJ whole genome shotgun (WGS) entry which is preliminary data.</text>
</comment>
<evidence type="ECO:0000256" key="2">
    <source>
        <dbReference type="ARBA" id="ARBA00008017"/>
    </source>
</evidence>
<evidence type="ECO:0000256" key="1">
    <source>
        <dbReference type="ARBA" id="ARBA00004651"/>
    </source>
</evidence>
<dbReference type="SUPFAM" id="SSF50182">
    <property type="entry name" value="Sm-like ribonucleoproteins"/>
    <property type="match status" value="1"/>
</dbReference>
<comment type="similarity">
    <text evidence="2">Belongs to the MscS (TC 1.A.23) family.</text>
</comment>
<accession>A0A0C2S0S2</accession>
<name>A0A0C2S0S2_CLOBO</name>
<dbReference type="Proteomes" id="UP000472355">
    <property type="component" value="Unassembled WGS sequence"/>
</dbReference>
<feature type="domain" description="Mechanosensitive ion channel MscS C-terminal" evidence="9">
    <location>
        <begin position="177"/>
        <end position="259"/>
    </location>
</feature>
<evidence type="ECO:0000259" key="8">
    <source>
        <dbReference type="Pfam" id="PF00924"/>
    </source>
</evidence>
<dbReference type="EMBL" id="SWOV01000004">
    <property type="protein sequence ID" value="NFF86821.1"/>
    <property type="molecule type" value="Genomic_DNA"/>
</dbReference>
<keyword evidence="3" id="KW-1003">Cell membrane</keyword>
<feature type="transmembrane region" description="Helical" evidence="7">
    <location>
        <begin position="54"/>
        <end position="76"/>
    </location>
</feature>
<evidence type="ECO:0000256" key="7">
    <source>
        <dbReference type="SAM" id="Phobius"/>
    </source>
</evidence>
<dbReference type="EMBL" id="SGKU01000001">
    <property type="protein sequence ID" value="NFA41100.1"/>
    <property type="molecule type" value="Genomic_DNA"/>
</dbReference>
<comment type="subcellular location">
    <subcellularLocation>
        <location evidence="1">Cell membrane</location>
        <topology evidence="1">Multi-pass membrane protein</topology>
    </subcellularLocation>
</comment>
<evidence type="ECO:0000256" key="6">
    <source>
        <dbReference type="ARBA" id="ARBA00023136"/>
    </source>
</evidence>
<keyword evidence="6 7" id="KW-0472">Membrane</keyword>
<evidence type="ECO:0000256" key="3">
    <source>
        <dbReference type="ARBA" id="ARBA00022475"/>
    </source>
</evidence>
<keyword evidence="4 7" id="KW-0812">Transmembrane</keyword>
<dbReference type="InterPro" id="IPR011014">
    <property type="entry name" value="MscS_channel_TM-2"/>
</dbReference>
<dbReference type="EMBL" id="SWVK01000001">
    <property type="protein sequence ID" value="NFN33564.1"/>
    <property type="molecule type" value="Genomic_DNA"/>
</dbReference>
<dbReference type="InterPro" id="IPR011066">
    <property type="entry name" value="MscS_channel_C_sf"/>
</dbReference>
<evidence type="ECO:0000313" key="14">
    <source>
        <dbReference type="Proteomes" id="UP000473681"/>
    </source>
</evidence>
<keyword evidence="5 7" id="KW-1133">Transmembrane helix</keyword>
<evidence type="ECO:0000313" key="13">
    <source>
        <dbReference type="Proteomes" id="UP000472355"/>
    </source>
</evidence>
<dbReference type="Proteomes" id="UP000476820">
    <property type="component" value="Unassembled WGS sequence"/>
</dbReference>
<dbReference type="InterPro" id="IPR049278">
    <property type="entry name" value="MS_channel_C"/>
</dbReference>
<dbReference type="OrthoDB" id="9809206at2"/>
<dbReference type="Proteomes" id="UP000473681">
    <property type="component" value="Unassembled WGS sequence"/>
</dbReference>
<dbReference type="GO" id="GO:0005886">
    <property type="term" value="C:plasma membrane"/>
    <property type="evidence" value="ECO:0007669"/>
    <property type="project" value="UniProtKB-SubCell"/>
</dbReference>
<dbReference type="GO" id="GO:0008381">
    <property type="term" value="F:mechanosensitive monoatomic ion channel activity"/>
    <property type="evidence" value="ECO:0007669"/>
    <property type="project" value="InterPro"/>
</dbReference>
<feature type="transmembrane region" description="Helical" evidence="7">
    <location>
        <begin position="14"/>
        <end position="33"/>
    </location>
</feature>
<dbReference type="InterPro" id="IPR006685">
    <property type="entry name" value="MscS_channel_2nd"/>
</dbReference>
<dbReference type="Pfam" id="PF00924">
    <property type="entry name" value="MS_channel_2nd"/>
    <property type="match status" value="1"/>
</dbReference>
<dbReference type="RefSeq" id="WP_017825293.1">
    <property type="nucleotide sequence ID" value="NZ_JACBBU010000002.1"/>
</dbReference>
<evidence type="ECO:0000313" key="11">
    <source>
        <dbReference type="EMBL" id="NFF86821.1"/>
    </source>
</evidence>
<dbReference type="AlphaFoldDB" id="A0A0C2S0S2"/>